<feature type="chain" id="PRO_5042207273" evidence="1">
    <location>
        <begin position="34"/>
        <end position="103"/>
    </location>
</feature>
<proteinExistence type="predicted"/>
<dbReference type="AlphaFoldDB" id="A0AAE9CWE6"/>
<feature type="signal peptide" evidence="1">
    <location>
        <begin position="1"/>
        <end position="33"/>
    </location>
</feature>
<protein>
    <submittedName>
        <fullName evidence="2">Uncharacterized protein</fullName>
    </submittedName>
</protein>
<accession>A0AAE9CWE6</accession>
<sequence>MVRNNPSRMLSIKASLIILVVVQFIFSVPLAAGKNGTLAEDIAEKLINYLPSQENISNIAAQKLENNNNNDTFETDEGSVRHMFVRIIKMRPLCLLVQCSCCC</sequence>
<evidence type="ECO:0000313" key="3">
    <source>
        <dbReference type="Proteomes" id="UP000827892"/>
    </source>
</evidence>
<organism evidence="2 3">
    <name type="scientific">Caenorhabditis briggsae</name>
    <dbReference type="NCBI Taxonomy" id="6238"/>
    <lineage>
        <taxon>Eukaryota</taxon>
        <taxon>Metazoa</taxon>
        <taxon>Ecdysozoa</taxon>
        <taxon>Nematoda</taxon>
        <taxon>Chromadorea</taxon>
        <taxon>Rhabditida</taxon>
        <taxon>Rhabditina</taxon>
        <taxon>Rhabditomorpha</taxon>
        <taxon>Rhabditoidea</taxon>
        <taxon>Rhabditidae</taxon>
        <taxon>Peloderinae</taxon>
        <taxon>Caenorhabditis</taxon>
    </lineage>
</organism>
<evidence type="ECO:0000313" key="2">
    <source>
        <dbReference type="EMBL" id="ULT82937.1"/>
    </source>
</evidence>
<dbReference type="EMBL" id="CP090896">
    <property type="protein sequence ID" value="ULT82937.1"/>
    <property type="molecule type" value="Genomic_DNA"/>
</dbReference>
<gene>
    <name evidence="2" type="ORF">L3Y34_012286</name>
</gene>
<reference evidence="2 3" key="1">
    <citation type="submission" date="2022-05" db="EMBL/GenBank/DDBJ databases">
        <title>Chromosome-level reference genomes for two strains of Caenorhabditis briggsae: an improved platform for comparative genomics.</title>
        <authorList>
            <person name="Stevens L."/>
            <person name="Andersen E.C."/>
        </authorList>
    </citation>
    <scope>NUCLEOTIDE SEQUENCE [LARGE SCALE GENOMIC DNA]</scope>
    <source>
        <strain evidence="2">QX1410_ONT</strain>
        <tissue evidence="2">Whole-organism</tissue>
    </source>
</reference>
<keyword evidence="1" id="KW-0732">Signal</keyword>
<name>A0AAE9CWE6_CAEBR</name>
<dbReference type="Proteomes" id="UP000827892">
    <property type="component" value="Chromosome X"/>
</dbReference>
<evidence type="ECO:0000256" key="1">
    <source>
        <dbReference type="SAM" id="SignalP"/>
    </source>
</evidence>